<gene>
    <name evidence="1" type="ORF">ILUMI_20338</name>
</gene>
<dbReference type="Proteomes" id="UP000801492">
    <property type="component" value="Unassembled WGS sequence"/>
</dbReference>
<reference evidence="1" key="1">
    <citation type="submission" date="2019-08" db="EMBL/GenBank/DDBJ databases">
        <title>The genome of the North American firefly Photinus pyralis.</title>
        <authorList>
            <consortium name="Photinus pyralis genome working group"/>
            <person name="Fallon T.R."/>
            <person name="Sander Lower S.E."/>
            <person name="Weng J.-K."/>
        </authorList>
    </citation>
    <scope>NUCLEOTIDE SEQUENCE</scope>
    <source>
        <strain evidence="1">TRF0915ILg1</strain>
        <tissue evidence="1">Whole body</tissue>
    </source>
</reference>
<feature type="non-terminal residue" evidence="1">
    <location>
        <position position="117"/>
    </location>
</feature>
<evidence type="ECO:0000313" key="2">
    <source>
        <dbReference type="Proteomes" id="UP000801492"/>
    </source>
</evidence>
<organism evidence="1 2">
    <name type="scientific">Ignelater luminosus</name>
    <name type="common">Cucubano</name>
    <name type="synonym">Pyrophorus luminosus</name>
    <dbReference type="NCBI Taxonomy" id="2038154"/>
    <lineage>
        <taxon>Eukaryota</taxon>
        <taxon>Metazoa</taxon>
        <taxon>Ecdysozoa</taxon>
        <taxon>Arthropoda</taxon>
        <taxon>Hexapoda</taxon>
        <taxon>Insecta</taxon>
        <taxon>Pterygota</taxon>
        <taxon>Neoptera</taxon>
        <taxon>Endopterygota</taxon>
        <taxon>Coleoptera</taxon>
        <taxon>Polyphaga</taxon>
        <taxon>Elateriformia</taxon>
        <taxon>Elateroidea</taxon>
        <taxon>Elateridae</taxon>
        <taxon>Agrypninae</taxon>
        <taxon>Pyrophorini</taxon>
        <taxon>Ignelater</taxon>
    </lineage>
</organism>
<accession>A0A8K0CEG2</accession>
<keyword evidence="2" id="KW-1185">Reference proteome</keyword>
<proteinExistence type="predicted"/>
<name>A0A8K0CEG2_IGNLU</name>
<feature type="non-terminal residue" evidence="1">
    <location>
        <position position="1"/>
    </location>
</feature>
<evidence type="ECO:0000313" key="1">
    <source>
        <dbReference type="EMBL" id="KAF2885834.1"/>
    </source>
</evidence>
<dbReference type="AlphaFoldDB" id="A0A8K0CEG2"/>
<protein>
    <submittedName>
        <fullName evidence="1">Uncharacterized protein</fullName>
    </submittedName>
</protein>
<comment type="caution">
    <text evidence="1">The sequence shown here is derived from an EMBL/GenBank/DDBJ whole genome shotgun (WGS) entry which is preliminary data.</text>
</comment>
<dbReference type="EMBL" id="VTPC01089451">
    <property type="protein sequence ID" value="KAF2885834.1"/>
    <property type="molecule type" value="Genomic_DNA"/>
</dbReference>
<sequence>SVRYVPEDRKIEVLQNQYLFGIEYDPSLQLWECRVTSNTGKFGTFYIERRSSNKQIHDKEDSNLNTRANEISSLGYMGFCQVIIFGAVNDGLTRWDLVAKKYQWDCGGSNIIYSFLF</sequence>